<evidence type="ECO:0000256" key="1">
    <source>
        <dbReference type="ARBA" id="ARBA00023002"/>
    </source>
</evidence>
<dbReference type="PANTHER" id="PTHR13914">
    <property type="entry name" value="PROLINE OXIDASE"/>
    <property type="match status" value="1"/>
</dbReference>
<dbReference type="GO" id="GO:0006562">
    <property type="term" value="P:L-proline catabolic process"/>
    <property type="evidence" value="ECO:0007669"/>
    <property type="project" value="InterPro"/>
</dbReference>
<accession>A0A9X3MZ42</accession>
<keyword evidence="5" id="KW-1185">Reference proteome</keyword>
<dbReference type="Pfam" id="PF01619">
    <property type="entry name" value="Pro_dh"/>
    <property type="match status" value="1"/>
</dbReference>
<reference evidence="4" key="1">
    <citation type="submission" date="2022-10" db="EMBL/GenBank/DDBJ databases">
        <title>The WGS of Solirubrobacter ginsenosidimutans DSM 21036.</title>
        <authorList>
            <person name="Jiang Z."/>
        </authorList>
    </citation>
    <scope>NUCLEOTIDE SEQUENCE</scope>
    <source>
        <strain evidence="4">DSM 21036</strain>
    </source>
</reference>
<dbReference type="InterPro" id="IPR015659">
    <property type="entry name" value="Proline_oxidase"/>
</dbReference>
<name>A0A9X3MZ42_9ACTN</name>
<dbReference type="EMBL" id="JAPDOD010000016">
    <property type="protein sequence ID" value="MDA0162128.1"/>
    <property type="molecule type" value="Genomic_DNA"/>
</dbReference>
<dbReference type="Pfam" id="PF18083">
    <property type="entry name" value="PutA_N"/>
    <property type="match status" value="1"/>
</dbReference>
<dbReference type="RefSeq" id="WP_270041365.1">
    <property type="nucleotide sequence ID" value="NZ_JAPDOD010000016.1"/>
</dbReference>
<keyword evidence="1" id="KW-0560">Oxidoreductase</keyword>
<evidence type="ECO:0000313" key="4">
    <source>
        <dbReference type="EMBL" id="MDA0162128.1"/>
    </source>
</evidence>
<feature type="domain" description="Proline utilization A N-terminal" evidence="3">
    <location>
        <begin position="16"/>
        <end position="120"/>
    </location>
</feature>
<dbReference type="AlphaFoldDB" id="A0A9X3MZ42"/>
<proteinExistence type="predicted"/>
<dbReference type="SUPFAM" id="SSF51730">
    <property type="entry name" value="FAD-linked oxidoreductase"/>
    <property type="match status" value="1"/>
</dbReference>
<dbReference type="InterPro" id="IPR041514">
    <property type="entry name" value="PutA_N"/>
</dbReference>
<dbReference type="InterPro" id="IPR029041">
    <property type="entry name" value="FAD-linked_oxidoreductase-like"/>
</dbReference>
<evidence type="ECO:0000259" key="3">
    <source>
        <dbReference type="Pfam" id="PF18083"/>
    </source>
</evidence>
<evidence type="ECO:0000313" key="5">
    <source>
        <dbReference type="Proteomes" id="UP001149140"/>
    </source>
</evidence>
<comment type="caution">
    <text evidence="4">The sequence shown here is derived from an EMBL/GenBank/DDBJ whole genome shotgun (WGS) entry which is preliminary data.</text>
</comment>
<sequence length="440" mass="47979">MAATTQERMDDLEGPIMRIGTDLATRMPRPRAVSTARVERRMQELMMSDPALRAALFRFVDVRPACATPADVTRHLHELLAEAEDSRLAGRAATITGRKLASRPVAAIAATGVKQMAQRFIVGADAKDSLPTITGLWKNGVDATVDLLGEATVSEAEADRYMQRCEDALRTLAQAAKQYPNRDVNLSVKVSALTPLLRNPMAPERGIEGARPRLRHLLTVARDVGAHLHVDMESFDTREAITRLTLDLLSQPEFANGPSAGIVLQAYLVDSPEYLDELIAWAKATPRKHPFTIRLVKGAYWDHEVVQAAQNGWAPPVFTDRRECDRNFEKLTKVLIDNAGPIRVAIASHNLRSISAAAAYADSRSVGNDLLEFQILRGLGDDTQAAIAATGRRVRCYCPVGDLVAGMAYLVRRLLENTANDSFLAAAASGTTTAQLLEAP</sequence>
<dbReference type="InterPro" id="IPR002872">
    <property type="entry name" value="Proline_DH_dom"/>
</dbReference>
<dbReference type="Proteomes" id="UP001149140">
    <property type="component" value="Unassembled WGS sequence"/>
</dbReference>
<protein>
    <submittedName>
        <fullName evidence="4">Proline dehydrogenase family protein</fullName>
    </submittedName>
</protein>
<organism evidence="4 5">
    <name type="scientific">Solirubrobacter ginsenosidimutans</name>
    <dbReference type="NCBI Taxonomy" id="490573"/>
    <lineage>
        <taxon>Bacteria</taxon>
        <taxon>Bacillati</taxon>
        <taxon>Actinomycetota</taxon>
        <taxon>Thermoleophilia</taxon>
        <taxon>Solirubrobacterales</taxon>
        <taxon>Solirubrobacteraceae</taxon>
        <taxon>Solirubrobacter</taxon>
    </lineage>
</organism>
<dbReference type="Gene3D" id="3.20.20.220">
    <property type="match status" value="1"/>
</dbReference>
<evidence type="ECO:0000259" key="2">
    <source>
        <dbReference type="Pfam" id="PF01619"/>
    </source>
</evidence>
<feature type="domain" description="Proline dehydrogenase" evidence="2">
    <location>
        <begin position="131"/>
        <end position="425"/>
    </location>
</feature>
<dbReference type="GO" id="GO:0004657">
    <property type="term" value="F:proline dehydrogenase activity"/>
    <property type="evidence" value="ECO:0007669"/>
    <property type="project" value="InterPro"/>
</dbReference>
<dbReference type="PANTHER" id="PTHR13914:SF0">
    <property type="entry name" value="PROLINE DEHYDROGENASE 1, MITOCHONDRIAL"/>
    <property type="match status" value="1"/>
</dbReference>
<gene>
    <name evidence="4" type="ORF">OM076_17780</name>
</gene>